<dbReference type="InterPro" id="IPR007021">
    <property type="entry name" value="DUF659"/>
</dbReference>
<dbReference type="EMBL" id="DUZY01000002">
    <property type="protein sequence ID" value="DAD30037.1"/>
    <property type="molecule type" value="Genomic_DNA"/>
</dbReference>
<keyword evidence="3" id="KW-1185">Reference proteome</keyword>
<feature type="domain" description="DUF659" evidence="1">
    <location>
        <begin position="68"/>
        <end position="131"/>
    </location>
</feature>
<evidence type="ECO:0000259" key="1">
    <source>
        <dbReference type="Pfam" id="PF04937"/>
    </source>
</evidence>
<comment type="caution">
    <text evidence="2">The sequence shown here is derived from an EMBL/GenBank/DDBJ whole genome shotgun (WGS) entry which is preliminary data.</text>
</comment>
<dbReference type="AlphaFoldDB" id="A0A822YC59"/>
<sequence>MDSFVRPSPEEVVEVRHKGQLVQTSIEINEYVAKWFYQARIPFNTVKLKSFKVMVEAIEQFGFGYKPPSYHELRKPLLKEEVEKTKQMHKEYEASWKTYGCTIMFDGWTDKKQRSLIIFLVNSFEGTFFSKIIVKEIEEEHVVQVVTDNHFAYVVVGDFLRFKRKNLLWTPCAARFLDLMLENIGKLRSTKSCIARARQVTAFIYWHPLLLTHMKEKTNGRDLV</sequence>
<proteinExistence type="predicted"/>
<dbReference type="Pfam" id="PF04937">
    <property type="entry name" value="DUF659"/>
    <property type="match status" value="2"/>
</dbReference>
<gene>
    <name evidence="2" type="ORF">HUJ06_031505</name>
</gene>
<evidence type="ECO:0000313" key="2">
    <source>
        <dbReference type="EMBL" id="DAD30037.1"/>
    </source>
</evidence>
<dbReference type="Proteomes" id="UP000607653">
    <property type="component" value="Unassembled WGS sequence"/>
</dbReference>
<dbReference type="SUPFAM" id="SSF53098">
    <property type="entry name" value="Ribonuclease H-like"/>
    <property type="match status" value="1"/>
</dbReference>
<name>A0A822YC59_NELNU</name>
<feature type="domain" description="DUF659" evidence="1">
    <location>
        <begin position="133"/>
        <end position="200"/>
    </location>
</feature>
<evidence type="ECO:0000313" key="3">
    <source>
        <dbReference type="Proteomes" id="UP000607653"/>
    </source>
</evidence>
<organism evidence="2 3">
    <name type="scientific">Nelumbo nucifera</name>
    <name type="common">Sacred lotus</name>
    <dbReference type="NCBI Taxonomy" id="4432"/>
    <lineage>
        <taxon>Eukaryota</taxon>
        <taxon>Viridiplantae</taxon>
        <taxon>Streptophyta</taxon>
        <taxon>Embryophyta</taxon>
        <taxon>Tracheophyta</taxon>
        <taxon>Spermatophyta</taxon>
        <taxon>Magnoliopsida</taxon>
        <taxon>Proteales</taxon>
        <taxon>Nelumbonaceae</taxon>
        <taxon>Nelumbo</taxon>
    </lineage>
</organism>
<dbReference type="PANTHER" id="PTHR32166">
    <property type="entry name" value="OSJNBA0013A04.12 PROTEIN"/>
    <property type="match status" value="1"/>
</dbReference>
<accession>A0A822YC59</accession>
<reference evidence="2 3" key="1">
    <citation type="journal article" date="2020" name="Mol. Biol. Evol.">
        <title>Distinct Expression and Methylation Patterns for Genes with Different Fates following a Single Whole-Genome Duplication in Flowering Plants.</title>
        <authorList>
            <person name="Shi T."/>
            <person name="Rahmani R.S."/>
            <person name="Gugger P.F."/>
            <person name="Wang M."/>
            <person name="Li H."/>
            <person name="Zhang Y."/>
            <person name="Li Z."/>
            <person name="Wang Q."/>
            <person name="Van de Peer Y."/>
            <person name="Marchal K."/>
            <person name="Chen J."/>
        </authorList>
    </citation>
    <scope>NUCLEOTIDE SEQUENCE [LARGE SCALE GENOMIC DNA]</scope>
    <source>
        <tissue evidence="2">Leaf</tissue>
    </source>
</reference>
<dbReference type="PANTHER" id="PTHR32166:SF74">
    <property type="entry name" value="OS05G0256350 PROTEIN"/>
    <property type="match status" value="1"/>
</dbReference>
<protein>
    <recommendedName>
        <fullName evidence="1">DUF659 domain-containing protein</fullName>
    </recommendedName>
</protein>
<dbReference type="InterPro" id="IPR012337">
    <property type="entry name" value="RNaseH-like_sf"/>
</dbReference>